<keyword evidence="5" id="KW-0732">Signal</keyword>
<keyword evidence="1 4" id="KW-0963">Cytoplasm</keyword>
<dbReference type="GO" id="GO:0005829">
    <property type="term" value="C:cytosol"/>
    <property type="evidence" value="ECO:0007669"/>
    <property type="project" value="TreeGrafter"/>
</dbReference>
<feature type="binding site" evidence="4">
    <location>
        <position position="128"/>
    </location>
    <ligand>
        <name>substrate</name>
    </ligand>
</feature>
<dbReference type="Gene3D" id="3.40.1410.10">
    <property type="entry name" value="Chorismate lyase-like"/>
    <property type="match status" value="1"/>
</dbReference>
<feature type="binding site" evidence="4">
    <location>
        <position position="165"/>
    </location>
    <ligand>
        <name>substrate</name>
    </ligand>
</feature>
<keyword evidence="3 4" id="KW-0456">Lyase</keyword>
<gene>
    <name evidence="4" type="primary">ubiC</name>
    <name evidence="6" type="ORF">CWE13_06940</name>
</gene>
<evidence type="ECO:0000256" key="4">
    <source>
        <dbReference type="HAMAP-Rule" id="MF_01632"/>
    </source>
</evidence>
<dbReference type="GO" id="GO:0042866">
    <property type="term" value="P:pyruvate biosynthetic process"/>
    <property type="evidence" value="ECO:0007669"/>
    <property type="project" value="UniProtKB-UniRule"/>
</dbReference>
<accession>A0A432WVA3</accession>
<keyword evidence="4" id="KW-0670">Pyruvate</keyword>
<dbReference type="UniPathway" id="UPA00232"/>
<comment type="caution">
    <text evidence="6">The sequence shown here is derived from an EMBL/GenBank/DDBJ whole genome shotgun (WGS) entry which is preliminary data.</text>
</comment>
<dbReference type="GO" id="GO:0006744">
    <property type="term" value="P:ubiquinone biosynthetic process"/>
    <property type="evidence" value="ECO:0007669"/>
    <property type="project" value="UniProtKB-UniRule"/>
</dbReference>
<dbReference type="SUPFAM" id="SSF64288">
    <property type="entry name" value="Chorismate lyase-like"/>
    <property type="match status" value="1"/>
</dbReference>
<evidence type="ECO:0000256" key="2">
    <source>
        <dbReference type="ARBA" id="ARBA00022688"/>
    </source>
</evidence>
<sequence>MWRTKHMPSALSAVSSLVSLSASATNKKPVFLDAFNKRKARQKKPSRYRTMERTRQNSILLGSNWQPVNACQAPTSIYAWISDAGSLTEKLKSLPGEFKVEVLGQYQAMAEASEYAALNIEPQLVTIREVVLYSNAKPMVFARSILPFQGLEKSSEFINLGSNPLGERLFNRTDIEAGDIQASQFPATSSVAQLNYRLSGTQMPLWGRRRCFHLPETPILVAEVFLSPAPCYS</sequence>
<feature type="chain" id="PRO_5019340021" description="Probable chorismate pyruvate-lyase" evidence="5">
    <location>
        <begin position="25"/>
        <end position="233"/>
    </location>
</feature>
<feature type="signal peptide" evidence="5">
    <location>
        <begin position="1"/>
        <end position="24"/>
    </location>
</feature>
<dbReference type="GO" id="GO:0008813">
    <property type="term" value="F:chorismate lyase activity"/>
    <property type="evidence" value="ECO:0007669"/>
    <property type="project" value="UniProtKB-UniRule"/>
</dbReference>
<reference evidence="7" key="1">
    <citation type="journal article" date="2018" name="Front. Microbiol.">
        <title>Genome-Based Analysis Reveals the Taxonomy and Diversity of the Family Idiomarinaceae.</title>
        <authorList>
            <person name="Liu Y."/>
            <person name="Lai Q."/>
            <person name="Shao Z."/>
        </authorList>
    </citation>
    <scope>NUCLEOTIDE SEQUENCE [LARGE SCALE GENOMIC DNA]</scope>
    <source>
        <strain evidence="7">AIS</strain>
    </source>
</reference>
<comment type="similarity">
    <text evidence="4">Belongs to the UbiC family.</text>
</comment>
<comment type="catalytic activity">
    <reaction evidence="4">
        <text>chorismate = 4-hydroxybenzoate + pyruvate</text>
        <dbReference type="Rhea" id="RHEA:16505"/>
        <dbReference type="ChEBI" id="CHEBI:15361"/>
        <dbReference type="ChEBI" id="CHEBI:17879"/>
        <dbReference type="ChEBI" id="CHEBI:29748"/>
        <dbReference type="EC" id="4.1.3.40"/>
    </reaction>
</comment>
<dbReference type="Pfam" id="PF04345">
    <property type="entry name" value="Chor_lyase"/>
    <property type="match status" value="1"/>
</dbReference>
<comment type="pathway">
    <text evidence="4">Cofactor biosynthesis; ubiquinone biosynthesis.</text>
</comment>
<evidence type="ECO:0000256" key="5">
    <source>
        <dbReference type="SAM" id="SignalP"/>
    </source>
</evidence>
<comment type="subcellular location">
    <subcellularLocation>
        <location evidence="4">Cytoplasm</location>
    </subcellularLocation>
</comment>
<dbReference type="PANTHER" id="PTHR38683">
    <property type="entry name" value="CHORISMATE PYRUVATE-LYASE"/>
    <property type="match status" value="1"/>
</dbReference>
<dbReference type="HAMAP" id="MF_01632">
    <property type="entry name" value="UbiC"/>
    <property type="match status" value="1"/>
</dbReference>
<dbReference type="EC" id="4.1.3.40" evidence="4"/>
<organism evidence="6 7">
    <name type="scientific">Aliidiomarina shirensis</name>
    <dbReference type="NCBI Taxonomy" id="1048642"/>
    <lineage>
        <taxon>Bacteria</taxon>
        <taxon>Pseudomonadati</taxon>
        <taxon>Pseudomonadota</taxon>
        <taxon>Gammaproteobacteria</taxon>
        <taxon>Alteromonadales</taxon>
        <taxon>Idiomarinaceae</taxon>
        <taxon>Aliidiomarina</taxon>
    </lineage>
</organism>
<name>A0A432WVA3_9GAMM</name>
<comment type="caution">
    <text evidence="4">Lacks conserved residue(s) required for the propagation of feature annotation.</text>
</comment>
<dbReference type="InterPro" id="IPR028978">
    <property type="entry name" value="Chorismate_lyase_/UTRA_dom_sf"/>
</dbReference>
<evidence type="ECO:0000256" key="3">
    <source>
        <dbReference type="ARBA" id="ARBA00023239"/>
    </source>
</evidence>
<keyword evidence="2 4" id="KW-0831">Ubiquinone biosynthesis</keyword>
<dbReference type="EMBL" id="PIPP01000002">
    <property type="protein sequence ID" value="RUO37679.1"/>
    <property type="molecule type" value="Genomic_DNA"/>
</dbReference>
<feature type="binding site" evidence="4">
    <location>
        <position position="223"/>
    </location>
    <ligand>
        <name>substrate</name>
    </ligand>
</feature>
<dbReference type="InterPro" id="IPR007440">
    <property type="entry name" value="Chorismate--pyruvate_lyase"/>
</dbReference>
<dbReference type="PANTHER" id="PTHR38683:SF1">
    <property type="entry name" value="CHORISMATE PYRUVATE-LYASE"/>
    <property type="match status" value="1"/>
</dbReference>
<comment type="function">
    <text evidence="4">Removes the pyruvyl group from chorismate, with concomitant aromatization of the ring, to provide 4-hydroxybenzoate (4HB) for the ubiquinone pathway.</text>
</comment>
<keyword evidence="7" id="KW-1185">Reference proteome</keyword>
<dbReference type="Proteomes" id="UP000286934">
    <property type="component" value="Unassembled WGS sequence"/>
</dbReference>
<evidence type="ECO:0000313" key="6">
    <source>
        <dbReference type="EMBL" id="RUO37679.1"/>
    </source>
</evidence>
<proteinExistence type="inferred from homology"/>
<evidence type="ECO:0000256" key="1">
    <source>
        <dbReference type="ARBA" id="ARBA00022490"/>
    </source>
</evidence>
<protein>
    <recommendedName>
        <fullName evidence="4">Probable chorismate pyruvate-lyase</fullName>
        <shortName evidence="4">CL</shortName>
        <shortName evidence="4">CPL</shortName>
        <ecNumber evidence="4">4.1.3.40</ecNumber>
    </recommendedName>
</protein>
<dbReference type="AlphaFoldDB" id="A0A432WVA3"/>
<evidence type="ECO:0000313" key="7">
    <source>
        <dbReference type="Proteomes" id="UP000286934"/>
    </source>
</evidence>